<dbReference type="RefSeq" id="WP_100352865.1">
    <property type="nucleotide sequence ID" value="NZ_PCGR01000001.1"/>
</dbReference>
<dbReference type="Gene3D" id="3.40.630.30">
    <property type="match status" value="1"/>
</dbReference>
<protein>
    <submittedName>
        <fullName evidence="2">GNAT family N-acetyltransferase</fullName>
    </submittedName>
</protein>
<dbReference type="CDD" id="cd04301">
    <property type="entry name" value="NAT_SF"/>
    <property type="match status" value="1"/>
</dbReference>
<dbReference type="PANTHER" id="PTHR13355">
    <property type="entry name" value="GLUCOSAMINE 6-PHOSPHATE N-ACETYLTRANSFERASE"/>
    <property type="match status" value="1"/>
</dbReference>
<keyword evidence="2" id="KW-0808">Transferase</keyword>
<evidence type="ECO:0000313" key="3">
    <source>
        <dbReference type="Proteomes" id="UP000228680"/>
    </source>
</evidence>
<dbReference type="AlphaFoldDB" id="A0A2M9F3L3"/>
<organism evidence="2 3">
    <name type="scientific">Chryseomicrobium excrementi</name>
    <dbReference type="NCBI Taxonomy" id="2041346"/>
    <lineage>
        <taxon>Bacteria</taxon>
        <taxon>Bacillati</taxon>
        <taxon>Bacillota</taxon>
        <taxon>Bacilli</taxon>
        <taxon>Bacillales</taxon>
        <taxon>Caryophanaceae</taxon>
        <taxon>Chryseomicrobium</taxon>
    </lineage>
</organism>
<sequence>MIRAHQVQDDQQYQDALAIRRKVFIEEQGVPLHLEIDEFEQEAVHFVVYDQEQPIGAGRFRRFDETTAKVERICILPEYRGKHIGNTLMDEIEKVADSMGFHKLKLNSQSTAIPFYEKRGYEINSPEFMDAGIPHRAMIKHEVK</sequence>
<feature type="domain" description="N-acetyltransferase" evidence="1">
    <location>
        <begin position="1"/>
        <end position="143"/>
    </location>
</feature>
<evidence type="ECO:0000259" key="1">
    <source>
        <dbReference type="PROSITE" id="PS51186"/>
    </source>
</evidence>
<dbReference type="Proteomes" id="UP000228680">
    <property type="component" value="Unassembled WGS sequence"/>
</dbReference>
<dbReference type="EMBL" id="PCGR01000001">
    <property type="protein sequence ID" value="PJK18034.1"/>
    <property type="molecule type" value="Genomic_DNA"/>
</dbReference>
<keyword evidence="3" id="KW-1185">Reference proteome</keyword>
<dbReference type="OrthoDB" id="9796171at2"/>
<dbReference type="InterPro" id="IPR000182">
    <property type="entry name" value="GNAT_dom"/>
</dbReference>
<accession>A0A2M9F3L3</accession>
<dbReference type="GO" id="GO:0004343">
    <property type="term" value="F:glucosamine 6-phosphate N-acetyltransferase activity"/>
    <property type="evidence" value="ECO:0007669"/>
    <property type="project" value="TreeGrafter"/>
</dbReference>
<comment type="caution">
    <text evidence="2">The sequence shown here is derived from an EMBL/GenBank/DDBJ whole genome shotgun (WGS) entry which is preliminary data.</text>
</comment>
<name>A0A2M9F3L3_9BACL</name>
<dbReference type="InterPro" id="IPR016181">
    <property type="entry name" value="Acyl_CoA_acyltransferase"/>
</dbReference>
<proteinExistence type="predicted"/>
<dbReference type="PROSITE" id="PS51186">
    <property type="entry name" value="GNAT"/>
    <property type="match status" value="1"/>
</dbReference>
<dbReference type="PANTHER" id="PTHR13355:SF11">
    <property type="entry name" value="GLUCOSAMINE 6-PHOSPHATE N-ACETYLTRANSFERASE"/>
    <property type="match status" value="1"/>
</dbReference>
<dbReference type="SUPFAM" id="SSF55729">
    <property type="entry name" value="Acyl-CoA N-acyltransferases (Nat)"/>
    <property type="match status" value="1"/>
</dbReference>
<dbReference type="Pfam" id="PF13673">
    <property type="entry name" value="Acetyltransf_10"/>
    <property type="match status" value="1"/>
</dbReference>
<gene>
    <name evidence="2" type="ORF">CQS04_03910</name>
</gene>
<dbReference type="InterPro" id="IPR039143">
    <property type="entry name" value="GNPNAT1-like"/>
</dbReference>
<evidence type="ECO:0000313" key="2">
    <source>
        <dbReference type="EMBL" id="PJK18034.1"/>
    </source>
</evidence>
<reference evidence="2 3" key="1">
    <citation type="submission" date="2017-10" db="EMBL/GenBank/DDBJ databases">
        <title>Draft genome of Chryseomicrobium casticus sp. nov.</title>
        <authorList>
            <person name="Chakraborty R."/>
            <person name="Saha T."/>
        </authorList>
    </citation>
    <scope>NUCLEOTIDE SEQUENCE [LARGE SCALE GENOMIC DNA]</scope>
    <source>
        <strain evidence="2 3">ET03</strain>
    </source>
</reference>